<keyword evidence="2" id="KW-1185">Reference proteome</keyword>
<organism evidence="1 2">
    <name type="scientific">Mucilaginibacter robiniae</name>
    <dbReference type="NCBI Taxonomy" id="2728022"/>
    <lineage>
        <taxon>Bacteria</taxon>
        <taxon>Pseudomonadati</taxon>
        <taxon>Bacteroidota</taxon>
        <taxon>Sphingobacteriia</taxon>
        <taxon>Sphingobacteriales</taxon>
        <taxon>Sphingobacteriaceae</taxon>
        <taxon>Mucilaginibacter</taxon>
    </lineage>
</organism>
<dbReference type="KEGG" id="mrob:HH214_00315"/>
<evidence type="ECO:0000313" key="2">
    <source>
        <dbReference type="Proteomes" id="UP000503278"/>
    </source>
</evidence>
<accession>A0A7L5DTQ0</accession>
<protein>
    <submittedName>
        <fullName evidence="1">Uncharacterized protein</fullName>
    </submittedName>
</protein>
<dbReference type="AlphaFoldDB" id="A0A7L5DTQ0"/>
<name>A0A7L5DTQ0_9SPHI</name>
<sequence>MERLHELQMKHDNLKDEIHELTYAYYKTPMNANEKETIMASVFNLRSQCSKIEQQIVKQQVFTMLLTNNAYAGVN</sequence>
<gene>
    <name evidence="1" type="ORF">HH214_00315</name>
</gene>
<evidence type="ECO:0000313" key="1">
    <source>
        <dbReference type="EMBL" id="QJD94422.1"/>
    </source>
</evidence>
<dbReference type="RefSeq" id="WP_169605441.1">
    <property type="nucleotide sequence ID" value="NZ_CP051682.1"/>
</dbReference>
<dbReference type="EMBL" id="CP051682">
    <property type="protein sequence ID" value="QJD94422.1"/>
    <property type="molecule type" value="Genomic_DNA"/>
</dbReference>
<dbReference type="Proteomes" id="UP000503278">
    <property type="component" value="Chromosome"/>
</dbReference>
<proteinExistence type="predicted"/>
<reference evidence="1 2" key="1">
    <citation type="submission" date="2020-04" db="EMBL/GenBank/DDBJ databases">
        <title>Genome sequencing of novel species.</title>
        <authorList>
            <person name="Heo J."/>
            <person name="Kim S.-J."/>
            <person name="Kim J.-S."/>
            <person name="Hong S.-B."/>
            <person name="Kwon S.-W."/>
        </authorList>
    </citation>
    <scope>NUCLEOTIDE SEQUENCE [LARGE SCALE GENOMIC DNA]</scope>
    <source>
        <strain evidence="1 2">F39-2</strain>
    </source>
</reference>